<evidence type="ECO:0000259" key="1">
    <source>
        <dbReference type="Pfam" id="PF01408"/>
    </source>
</evidence>
<evidence type="ECO:0000313" key="3">
    <source>
        <dbReference type="EMBL" id="REG05372.1"/>
    </source>
</evidence>
<dbReference type="InterPro" id="IPR000683">
    <property type="entry name" value="Gfo/Idh/MocA-like_OxRdtase_N"/>
</dbReference>
<dbReference type="OrthoDB" id="9815825at2"/>
<dbReference type="AlphaFoldDB" id="A0A347ZWE8"/>
<dbReference type="InterPro" id="IPR051317">
    <property type="entry name" value="Gfo/Idh/MocA_oxidoreduct"/>
</dbReference>
<dbReference type="Gene3D" id="3.40.50.720">
    <property type="entry name" value="NAD(P)-binding Rossmann-like Domain"/>
    <property type="match status" value="1"/>
</dbReference>
<accession>A0A347ZWE8</accession>
<organism evidence="3 4">
    <name type="scientific">Pelolinea submarina</name>
    <dbReference type="NCBI Taxonomy" id="913107"/>
    <lineage>
        <taxon>Bacteria</taxon>
        <taxon>Bacillati</taxon>
        <taxon>Chloroflexota</taxon>
        <taxon>Anaerolineae</taxon>
        <taxon>Anaerolineales</taxon>
        <taxon>Anaerolineaceae</taxon>
        <taxon>Pelolinea</taxon>
    </lineage>
</organism>
<feature type="domain" description="GFO/IDH/MocA-like oxidoreductase" evidence="2">
    <location>
        <begin position="140"/>
        <end position="268"/>
    </location>
</feature>
<dbReference type="InterPro" id="IPR036291">
    <property type="entry name" value="NAD(P)-bd_dom_sf"/>
</dbReference>
<comment type="caution">
    <text evidence="3">The sequence shown here is derived from an EMBL/GenBank/DDBJ whole genome shotgun (WGS) entry which is preliminary data.</text>
</comment>
<dbReference type="PANTHER" id="PTHR43708:SF3">
    <property type="entry name" value="OXIDOREDUCTASE"/>
    <property type="match status" value="1"/>
</dbReference>
<dbReference type="InterPro" id="IPR055170">
    <property type="entry name" value="GFO_IDH_MocA-like_dom"/>
</dbReference>
<evidence type="ECO:0000313" key="4">
    <source>
        <dbReference type="Proteomes" id="UP000256388"/>
    </source>
</evidence>
<proteinExistence type="predicted"/>
<name>A0A347ZWE8_9CHLR</name>
<gene>
    <name evidence="3" type="ORF">DFR64_2772</name>
</gene>
<dbReference type="SUPFAM" id="SSF51735">
    <property type="entry name" value="NAD(P)-binding Rossmann-fold domains"/>
    <property type="match status" value="1"/>
</dbReference>
<feature type="domain" description="Gfo/Idh/MocA-like oxidoreductase N-terminal" evidence="1">
    <location>
        <begin position="6"/>
        <end position="131"/>
    </location>
</feature>
<dbReference type="Pfam" id="PF01408">
    <property type="entry name" value="GFO_IDH_MocA"/>
    <property type="match status" value="1"/>
</dbReference>
<sequence length="368" mass="40924">MNNTTFNIGIIGYGIGKIYAAASKAINLYYPDLPRIELSGIATNSKASGEKALDQFAFRYATQNYLDILNDQNTDAVIVSSPNNLHHQMISAALDTDKAIYVDKPLALNFSEAEDILTKSKNKNKDCHLGFEFRYCPALQKAKALIDNGKIGKLYSYRINYFRPSAISEKKDLRWKGEMSKCGDGVINDYGPHIIDLAIWLTGLADRVSSSRRIYTPERNGLKVDAADHYLVQTEIRNGVIGSLETSRMITGSDNDLNIEVYGSKGSLKWSLMQPNYLQAAFIDSPFSNSWINIMTGQDFPEAILPGKDTPVGIMRFYIASLMDFISHTINKTSYSSGLMDGIKVQAFVEAATKAAFTENWEDLPKLS</sequence>
<evidence type="ECO:0000259" key="2">
    <source>
        <dbReference type="Pfam" id="PF22725"/>
    </source>
</evidence>
<protein>
    <submittedName>
        <fullName evidence="3">Putative dehydrogenase</fullName>
    </submittedName>
</protein>
<dbReference type="Pfam" id="PF22725">
    <property type="entry name" value="GFO_IDH_MocA_C3"/>
    <property type="match status" value="1"/>
</dbReference>
<dbReference type="PANTHER" id="PTHR43708">
    <property type="entry name" value="CONSERVED EXPRESSED OXIDOREDUCTASE (EUROFUNG)"/>
    <property type="match status" value="1"/>
</dbReference>
<dbReference type="EMBL" id="QUMS01000005">
    <property type="protein sequence ID" value="REG05372.1"/>
    <property type="molecule type" value="Genomic_DNA"/>
</dbReference>
<keyword evidence="4" id="KW-1185">Reference proteome</keyword>
<dbReference type="RefSeq" id="WP_158675146.1">
    <property type="nucleotide sequence ID" value="NZ_AP018437.1"/>
</dbReference>
<dbReference type="GO" id="GO:0000166">
    <property type="term" value="F:nucleotide binding"/>
    <property type="evidence" value="ECO:0007669"/>
    <property type="project" value="InterPro"/>
</dbReference>
<dbReference type="Proteomes" id="UP000256388">
    <property type="component" value="Unassembled WGS sequence"/>
</dbReference>
<reference evidence="3 4" key="1">
    <citation type="submission" date="2018-08" db="EMBL/GenBank/DDBJ databases">
        <title>Genomic Encyclopedia of Type Strains, Phase IV (KMG-IV): sequencing the most valuable type-strain genomes for metagenomic binning, comparative biology and taxonomic classification.</title>
        <authorList>
            <person name="Goeker M."/>
        </authorList>
    </citation>
    <scope>NUCLEOTIDE SEQUENCE [LARGE SCALE GENOMIC DNA]</scope>
    <source>
        <strain evidence="3 4">DSM 23923</strain>
    </source>
</reference>
<dbReference type="Gene3D" id="3.30.360.10">
    <property type="entry name" value="Dihydrodipicolinate Reductase, domain 2"/>
    <property type="match status" value="1"/>
</dbReference>